<dbReference type="PROSITE" id="PS51917">
    <property type="entry name" value="PRU"/>
    <property type="match status" value="1"/>
</dbReference>
<dbReference type="EMBL" id="ML996083">
    <property type="protein sequence ID" value="KAF2154792.1"/>
    <property type="molecule type" value="Genomic_DNA"/>
</dbReference>
<evidence type="ECO:0000256" key="2">
    <source>
        <dbReference type="ARBA" id="ARBA00004496"/>
    </source>
</evidence>
<dbReference type="GO" id="GO:0061133">
    <property type="term" value="F:endopeptidase activator activity"/>
    <property type="evidence" value="ECO:0007669"/>
    <property type="project" value="TreeGrafter"/>
</dbReference>
<evidence type="ECO:0000256" key="6">
    <source>
        <dbReference type="SAM" id="MobiDB-lite"/>
    </source>
</evidence>
<feature type="region of interest" description="Disordered" evidence="6">
    <location>
        <begin position="144"/>
        <end position="216"/>
    </location>
</feature>
<dbReference type="GO" id="GO:0008541">
    <property type="term" value="C:proteasome regulatory particle, lid subcomplex"/>
    <property type="evidence" value="ECO:0007669"/>
    <property type="project" value="TreeGrafter"/>
</dbReference>
<evidence type="ECO:0000256" key="4">
    <source>
        <dbReference type="ARBA" id="ARBA00022942"/>
    </source>
</evidence>
<dbReference type="GO" id="GO:0005634">
    <property type="term" value="C:nucleus"/>
    <property type="evidence" value="ECO:0007669"/>
    <property type="project" value="UniProtKB-SubCell"/>
</dbReference>
<keyword evidence="3" id="KW-0963">Cytoplasm</keyword>
<dbReference type="Proteomes" id="UP000799439">
    <property type="component" value="Unassembled WGS sequence"/>
</dbReference>
<dbReference type="GO" id="GO:0005737">
    <property type="term" value="C:cytoplasm"/>
    <property type="evidence" value="ECO:0007669"/>
    <property type="project" value="UniProtKB-SubCell"/>
</dbReference>
<dbReference type="Gene3D" id="1.10.2020.20">
    <property type="match status" value="1"/>
</dbReference>
<gene>
    <name evidence="8" type="ORF">K461DRAFT_311190</name>
</gene>
<sequence length="392" mass="42450">MDTILTFKAGRCDLEGKKVKPAQNPGYIFLFIEDDILHFAWRHRASPTWDRELDLIMFPGDCTFLPYVGQGKTFNKSTDNFSPTNGRIFELKFSSSSQRHYFWLQSKSQHPGGNASWFSKRDLLLGDIVNRVLADEQTDISRELAQLRRGGEGGDDSGPSGDDDAMEDVQGPEQNDLQRRQSGSGGAGQDATGGDPREEGEDSRRGGADGGRAASDDASALVQNFLRSLQGSNLPQSSSQHQQQQSYDKPFTSLPELFSTSTTVPYLSTASPADIDNLCSLLPASIFLLSQESSDSLSATEPTPEAGKAAIEALSVEQKRELLERVLRSPQLHQSLGSLTVALRDGGLPQIGEALQLDVENGGIIRGGSMPVGGGEAVEKFLEGVKRTTGKK</sequence>
<dbReference type="Pfam" id="PF04683">
    <property type="entry name" value="Rpn13_ADRM1_Pru"/>
    <property type="match status" value="1"/>
</dbReference>
<evidence type="ECO:0000313" key="9">
    <source>
        <dbReference type="Proteomes" id="UP000799439"/>
    </source>
</evidence>
<dbReference type="Gene3D" id="2.30.29.70">
    <property type="entry name" value="Proteasomal ubiquitin receptor Rpn13/ADRM1"/>
    <property type="match status" value="1"/>
</dbReference>
<evidence type="ECO:0000256" key="5">
    <source>
        <dbReference type="ARBA" id="ARBA00023242"/>
    </source>
</evidence>
<dbReference type="GO" id="GO:0070628">
    <property type="term" value="F:proteasome binding"/>
    <property type="evidence" value="ECO:0007669"/>
    <property type="project" value="TreeGrafter"/>
</dbReference>
<dbReference type="InterPro" id="IPR038108">
    <property type="entry name" value="RPN13_DEUBAD_sf"/>
</dbReference>
<evidence type="ECO:0000256" key="3">
    <source>
        <dbReference type="ARBA" id="ARBA00022490"/>
    </source>
</evidence>
<dbReference type="OrthoDB" id="340431at2759"/>
<keyword evidence="9" id="KW-1185">Reference proteome</keyword>
<dbReference type="PANTHER" id="PTHR12225">
    <property type="entry name" value="ADHESION REGULATING MOLECULE 1 110 KDA CELL MEMBRANE GLYCOPROTEIN"/>
    <property type="match status" value="1"/>
</dbReference>
<comment type="caution">
    <text evidence="8">The sequence shown here is derived from an EMBL/GenBank/DDBJ whole genome shotgun (WGS) entry which is preliminary data.</text>
</comment>
<comment type="subcellular location">
    <subcellularLocation>
        <location evidence="2">Cytoplasm</location>
    </subcellularLocation>
    <subcellularLocation>
        <location evidence="1">Nucleus</location>
    </subcellularLocation>
</comment>
<dbReference type="InterPro" id="IPR038633">
    <property type="entry name" value="Rpn13/ADRM1_Pru_sf"/>
</dbReference>
<proteinExistence type="predicted"/>
<evidence type="ECO:0000259" key="7">
    <source>
        <dbReference type="PROSITE" id="PS51917"/>
    </source>
</evidence>
<dbReference type="PANTHER" id="PTHR12225:SF0">
    <property type="entry name" value="PROTEASOMAL UBIQUITIN RECEPTOR ADRM1"/>
    <property type="match status" value="1"/>
</dbReference>
<organism evidence="8 9">
    <name type="scientific">Myriangium duriaei CBS 260.36</name>
    <dbReference type="NCBI Taxonomy" id="1168546"/>
    <lineage>
        <taxon>Eukaryota</taxon>
        <taxon>Fungi</taxon>
        <taxon>Dikarya</taxon>
        <taxon>Ascomycota</taxon>
        <taxon>Pezizomycotina</taxon>
        <taxon>Dothideomycetes</taxon>
        <taxon>Dothideomycetidae</taxon>
        <taxon>Myriangiales</taxon>
        <taxon>Myriangiaceae</taxon>
        <taxon>Myriangium</taxon>
    </lineage>
</organism>
<dbReference type="AlphaFoldDB" id="A0A9P4J3J6"/>
<reference evidence="8" key="1">
    <citation type="journal article" date="2020" name="Stud. Mycol.">
        <title>101 Dothideomycetes genomes: a test case for predicting lifestyles and emergence of pathogens.</title>
        <authorList>
            <person name="Haridas S."/>
            <person name="Albert R."/>
            <person name="Binder M."/>
            <person name="Bloem J."/>
            <person name="Labutti K."/>
            <person name="Salamov A."/>
            <person name="Andreopoulos B."/>
            <person name="Baker S."/>
            <person name="Barry K."/>
            <person name="Bills G."/>
            <person name="Bluhm B."/>
            <person name="Cannon C."/>
            <person name="Castanera R."/>
            <person name="Culley D."/>
            <person name="Daum C."/>
            <person name="Ezra D."/>
            <person name="Gonzalez J."/>
            <person name="Henrissat B."/>
            <person name="Kuo A."/>
            <person name="Liang C."/>
            <person name="Lipzen A."/>
            <person name="Lutzoni F."/>
            <person name="Magnuson J."/>
            <person name="Mondo S."/>
            <person name="Nolan M."/>
            <person name="Ohm R."/>
            <person name="Pangilinan J."/>
            <person name="Park H.-J."/>
            <person name="Ramirez L."/>
            <person name="Alfaro M."/>
            <person name="Sun H."/>
            <person name="Tritt A."/>
            <person name="Yoshinaga Y."/>
            <person name="Zwiers L.-H."/>
            <person name="Turgeon B."/>
            <person name="Goodwin S."/>
            <person name="Spatafora J."/>
            <person name="Crous P."/>
            <person name="Grigoriev I."/>
        </authorList>
    </citation>
    <scope>NUCLEOTIDE SEQUENCE</scope>
    <source>
        <strain evidence="8">CBS 260.36</strain>
    </source>
</reference>
<feature type="domain" description="Pru" evidence="7">
    <location>
        <begin position="1"/>
        <end position="136"/>
    </location>
</feature>
<evidence type="ECO:0000256" key="1">
    <source>
        <dbReference type="ARBA" id="ARBA00004123"/>
    </source>
</evidence>
<accession>A0A9P4J3J6</accession>
<evidence type="ECO:0000313" key="8">
    <source>
        <dbReference type="EMBL" id="KAF2154792.1"/>
    </source>
</evidence>
<name>A0A9P4J3J6_9PEZI</name>
<dbReference type="InterPro" id="IPR044868">
    <property type="entry name" value="Rpn13/ADRM1_Pru"/>
</dbReference>
<keyword evidence="4" id="KW-0647">Proteasome</keyword>
<dbReference type="InterPro" id="IPR006773">
    <property type="entry name" value="Rpn13/ADRM1"/>
</dbReference>
<keyword evidence="5" id="KW-0539">Nucleus</keyword>
<protein>
    <recommendedName>
        <fullName evidence="7">Pru domain-containing protein</fullName>
    </recommendedName>
</protein>